<dbReference type="Proteomes" id="UP000053825">
    <property type="component" value="Unassembled WGS sequence"/>
</dbReference>
<accession>A0A0L7RE93</accession>
<dbReference type="AlphaFoldDB" id="A0A0L7RE93"/>
<reference evidence="1 2" key="1">
    <citation type="submission" date="2015-07" db="EMBL/GenBank/DDBJ databases">
        <title>The genome of Habropoda laboriosa.</title>
        <authorList>
            <person name="Pan H."/>
            <person name="Kapheim K."/>
        </authorList>
    </citation>
    <scope>NUCLEOTIDE SEQUENCE [LARGE SCALE GENOMIC DNA]</scope>
    <source>
        <strain evidence="1">0110345459</strain>
    </source>
</reference>
<sequence length="59" mass="6834">MCRNNDHFCVLKMSGQIKLILLCMIDHFKDDNILSSCALKIIPAKYAPICQSSEVYFYF</sequence>
<protein>
    <submittedName>
        <fullName evidence="1">Uncharacterized protein</fullName>
    </submittedName>
</protein>
<dbReference type="EMBL" id="KQ414612">
    <property type="protein sequence ID" value="KOC69140.1"/>
    <property type="molecule type" value="Genomic_DNA"/>
</dbReference>
<gene>
    <name evidence="1" type="ORF">WH47_07591</name>
</gene>
<organism evidence="1 2">
    <name type="scientific">Habropoda laboriosa</name>
    <dbReference type="NCBI Taxonomy" id="597456"/>
    <lineage>
        <taxon>Eukaryota</taxon>
        <taxon>Metazoa</taxon>
        <taxon>Ecdysozoa</taxon>
        <taxon>Arthropoda</taxon>
        <taxon>Hexapoda</taxon>
        <taxon>Insecta</taxon>
        <taxon>Pterygota</taxon>
        <taxon>Neoptera</taxon>
        <taxon>Endopterygota</taxon>
        <taxon>Hymenoptera</taxon>
        <taxon>Apocrita</taxon>
        <taxon>Aculeata</taxon>
        <taxon>Apoidea</taxon>
        <taxon>Anthophila</taxon>
        <taxon>Apidae</taxon>
        <taxon>Habropoda</taxon>
    </lineage>
</organism>
<evidence type="ECO:0000313" key="1">
    <source>
        <dbReference type="EMBL" id="KOC69140.1"/>
    </source>
</evidence>
<evidence type="ECO:0000313" key="2">
    <source>
        <dbReference type="Proteomes" id="UP000053825"/>
    </source>
</evidence>
<proteinExistence type="predicted"/>
<name>A0A0L7RE93_9HYME</name>
<keyword evidence="2" id="KW-1185">Reference proteome</keyword>